<proteinExistence type="predicted"/>
<dbReference type="Proteomes" id="UP000604737">
    <property type="component" value="Unassembled WGS sequence"/>
</dbReference>
<gene>
    <name evidence="2" type="ORF">GCM10007350_02910</name>
</gene>
<comment type="caution">
    <text evidence="2">The sequence shown here is derived from an EMBL/GenBank/DDBJ whole genome shotgun (WGS) entry which is preliminary data.</text>
</comment>
<organism evidence="2 3">
    <name type="scientific">Jeongeupia chitinilytica</name>
    <dbReference type="NCBI Taxonomy" id="1041641"/>
    <lineage>
        <taxon>Bacteria</taxon>
        <taxon>Pseudomonadati</taxon>
        <taxon>Pseudomonadota</taxon>
        <taxon>Betaproteobacteria</taxon>
        <taxon>Neisseriales</taxon>
        <taxon>Chitinibacteraceae</taxon>
        <taxon>Jeongeupia</taxon>
    </lineage>
</organism>
<dbReference type="EMBL" id="BMYO01000001">
    <property type="protein sequence ID" value="GHD56238.1"/>
    <property type="molecule type" value="Genomic_DNA"/>
</dbReference>
<evidence type="ECO:0000256" key="1">
    <source>
        <dbReference type="SAM" id="MobiDB-lite"/>
    </source>
</evidence>
<reference evidence="3" key="1">
    <citation type="journal article" date="2019" name="Int. J. Syst. Evol. Microbiol.">
        <title>The Global Catalogue of Microorganisms (GCM) 10K type strain sequencing project: providing services to taxonomists for standard genome sequencing and annotation.</title>
        <authorList>
            <consortium name="The Broad Institute Genomics Platform"/>
            <consortium name="The Broad Institute Genome Sequencing Center for Infectious Disease"/>
            <person name="Wu L."/>
            <person name="Ma J."/>
        </authorList>
    </citation>
    <scope>NUCLEOTIDE SEQUENCE [LARGE SCALE GENOMIC DNA]</scope>
    <source>
        <strain evidence="3">KCTC 23701</strain>
    </source>
</reference>
<sequence>MRGFGRYKSAFGDIQPSAHTADFDFKPAQHRQNELDVRVLVRSATGTVTAQTQGKQAIHDSHHTPAA</sequence>
<name>A0ABQ3GXJ2_9NEIS</name>
<keyword evidence="3" id="KW-1185">Reference proteome</keyword>
<evidence type="ECO:0000313" key="3">
    <source>
        <dbReference type="Proteomes" id="UP000604737"/>
    </source>
</evidence>
<protein>
    <submittedName>
        <fullName evidence="2">Uncharacterized protein</fullName>
    </submittedName>
</protein>
<feature type="region of interest" description="Disordered" evidence="1">
    <location>
        <begin position="48"/>
        <end position="67"/>
    </location>
</feature>
<feature type="compositionally biased region" description="Basic and acidic residues" evidence="1">
    <location>
        <begin position="57"/>
        <end position="67"/>
    </location>
</feature>
<accession>A0ABQ3GXJ2</accession>
<evidence type="ECO:0000313" key="2">
    <source>
        <dbReference type="EMBL" id="GHD56238.1"/>
    </source>
</evidence>